<evidence type="ECO:0000313" key="1">
    <source>
        <dbReference type="EMBL" id="KAI9918981.1"/>
    </source>
</evidence>
<name>A0ACC0WMM0_9STRA</name>
<gene>
    <name evidence="1" type="ORF">PsorP6_011949</name>
</gene>
<dbReference type="Proteomes" id="UP001163321">
    <property type="component" value="Chromosome 12"/>
</dbReference>
<protein>
    <submittedName>
        <fullName evidence="1">Uncharacterized protein</fullName>
    </submittedName>
</protein>
<organism evidence="1 2">
    <name type="scientific">Peronosclerospora sorghi</name>
    <dbReference type="NCBI Taxonomy" id="230839"/>
    <lineage>
        <taxon>Eukaryota</taxon>
        <taxon>Sar</taxon>
        <taxon>Stramenopiles</taxon>
        <taxon>Oomycota</taxon>
        <taxon>Peronosporomycetes</taxon>
        <taxon>Peronosporales</taxon>
        <taxon>Peronosporaceae</taxon>
        <taxon>Peronosclerospora</taxon>
    </lineage>
</organism>
<proteinExistence type="predicted"/>
<evidence type="ECO:0000313" key="2">
    <source>
        <dbReference type="Proteomes" id="UP001163321"/>
    </source>
</evidence>
<accession>A0ACC0WMM0</accession>
<reference evidence="1 2" key="1">
    <citation type="journal article" date="2022" name="bioRxiv">
        <title>The genome of the oomycete Peronosclerospora sorghi, a cosmopolitan pathogen of maize and sorghum, is inflated with dispersed pseudogenes.</title>
        <authorList>
            <person name="Fletcher K."/>
            <person name="Martin F."/>
            <person name="Isakeit T."/>
            <person name="Cavanaugh K."/>
            <person name="Magill C."/>
            <person name="Michelmore R."/>
        </authorList>
    </citation>
    <scope>NUCLEOTIDE SEQUENCE [LARGE SCALE GENOMIC DNA]</scope>
    <source>
        <strain evidence="1">P6</strain>
    </source>
</reference>
<comment type="caution">
    <text evidence="1">The sequence shown here is derived from an EMBL/GenBank/DDBJ whole genome shotgun (WGS) entry which is preliminary data.</text>
</comment>
<dbReference type="EMBL" id="CM047591">
    <property type="protein sequence ID" value="KAI9918981.1"/>
    <property type="molecule type" value="Genomic_DNA"/>
</dbReference>
<sequence>MHKTKQELCDMQKKLAETIPSLTEEKNVANAKIKPNLTKSVSIVSGEVEGAKAELEKSKSEVEKLTSELNVADAKRILTLEQELETTNKFNEDRLAELKALHLSASNTDSRATSLNEQIKALTSELELTKQNAHDVMTKHAALLLSTQEATRTYTEEIERLTQQLHDLRCTSEGPDKELEKELENATILLKPRS</sequence>
<keyword evidence="2" id="KW-1185">Reference proteome</keyword>